<dbReference type="RefSeq" id="XP_007763042.1">
    <property type="nucleotide sequence ID" value="XM_007764852.1"/>
</dbReference>
<dbReference type="OMA" id="DTSHARI"/>
<accession>A0A5M3N3W8</accession>
<dbReference type="EMBL" id="JH711573">
    <property type="protein sequence ID" value="EIW86119.1"/>
    <property type="molecule type" value="Genomic_DNA"/>
</dbReference>
<protein>
    <submittedName>
        <fullName evidence="1">Uncharacterized protein</fullName>
    </submittedName>
</protein>
<keyword evidence="2" id="KW-1185">Reference proteome</keyword>
<sequence>MPTFAAMRRLAKEATIATWKCLWQAKLNREDGRFRIANRFPPTLKPRPHFIENDRDIYGRMLQIRTGHCFAGEYYASFVPSEPRSCPCGAPYQTRSHILEHCPINDHARHLLHEPGKDIALTDVLGTKKGLKGLAKFLKKTKAFRK</sequence>
<gene>
    <name evidence="1" type="ORF">CONPUDRAFT_94403</name>
</gene>
<dbReference type="Proteomes" id="UP000053558">
    <property type="component" value="Unassembled WGS sequence"/>
</dbReference>
<dbReference type="OrthoDB" id="3229437at2759"/>
<name>A0A5M3N3W8_CONPW</name>
<evidence type="ECO:0000313" key="2">
    <source>
        <dbReference type="Proteomes" id="UP000053558"/>
    </source>
</evidence>
<feature type="non-terminal residue" evidence="1">
    <location>
        <position position="146"/>
    </location>
</feature>
<organism evidence="1 2">
    <name type="scientific">Coniophora puteana (strain RWD-64-598)</name>
    <name type="common">Brown rot fungus</name>
    <dbReference type="NCBI Taxonomy" id="741705"/>
    <lineage>
        <taxon>Eukaryota</taxon>
        <taxon>Fungi</taxon>
        <taxon>Dikarya</taxon>
        <taxon>Basidiomycota</taxon>
        <taxon>Agaricomycotina</taxon>
        <taxon>Agaricomycetes</taxon>
        <taxon>Agaricomycetidae</taxon>
        <taxon>Boletales</taxon>
        <taxon>Coniophorineae</taxon>
        <taxon>Coniophoraceae</taxon>
        <taxon>Coniophora</taxon>
    </lineage>
</organism>
<evidence type="ECO:0000313" key="1">
    <source>
        <dbReference type="EMBL" id="EIW86119.1"/>
    </source>
</evidence>
<dbReference type="KEGG" id="cput:CONPUDRAFT_94403"/>
<dbReference type="AlphaFoldDB" id="A0A5M3N3W8"/>
<dbReference type="GeneID" id="19211649"/>
<reference evidence="2" key="1">
    <citation type="journal article" date="2012" name="Science">
        <title>The Paleozoic origin of enzymatic lignin decomposition reconstructed from 31 fungal genomes.</title>
        <authorList>
            <person name="Floudas D."/>
            <person name="Binder M."/>
            <person name="Riley R."/>
            <person name="Barry K."/>
            <person name="Blanchette R.A."/>
            <person name="Henrissat B."/>
            <person name="Martinez A.T."/>
            <person name="Otillar R."/>
            <person name="Spatafora J.W."/>
            <person name="Yadav J.S."/>
            <person name="Aerts A."/>
            <person name="Benoit I."/>
            <person name="Boyd A."/>
            <person name="Carlson A."/>
            <person name="Copeland A."/>
            <person name="Coutinho P.M."/>
            <person name="de Vries R.P."/>
            <person name="Ferreira P."/>
            <person name="Findley K."/>
            <person name="Foster B."/>
            <person name="Gaskell J."/>
            <person name="Glotzer D."/>
            <person name="Gorecki P."/>
            <person name="Heitman J."/>
            <person name="Hesse C."/>
            <person name="Hori C."/>
            <person name="Igarashi K."/>
            <person name="Jurgens J.A."/>
            <person name="Kallen N."/>
            <person name="Kersten P."/>
            <person name="Kohler A."/>
            <person name="Kuees U."/>
            <person name="Kumar T.K.A."/>
            <person name="Kuo A."/>
            <person name="LaButti K."/>
            <person name="Larrondo L.F."/>
            <person name="Lindquist E."/>
            <person name="Ling A."/>
            <person name="Lombard V."/>
            <person name="Lucas S."/>
            <person name="Lundell T."/>
            <person name="Martin R."/>
            <person name="McLaughlin D.J."/>
            <person name="Morgenstern I."/>
            <person name="Morin E."/>
            <person name="Murat C."/>
            <person name="Nagy L.G."/>
            <person name="Nolan M."/>
            <person name="Ohm R.A."/>
            <person name="Patyshakuliyeva A."/>
            <person name="Rokas A."/>
            <person name="Ruiz-Duenas F.J."/>
            <person name="Sabat G."/>
            <person name="Salamov A."/>
            <person name="Samejima M."/>
            <person name="Schmutz J."/>
            <person name="Slot J.C."/>
            <person name="St John F."/>
            <person name="Stenlid J."/>
            <person name="Sun H."/>
            <person name="Sun S."/>
            <person name="Syed K."/>
            <person name="Tsang A."/>
            <person name="Wiebenga A."/>
            <person name="Young D."/>
            <person name="Pisabarro A."/>
            <person name="Eastwood D.C."/>
            <person name="Martin F."/>
            <person name="Cullen D."/>
            <person name="Grigoriev I.V."/>
            <person name="Hibbett D.S."/>
        </authorList>
    </citation>
    <scope>NUCLEOTIDE SEQUENCE [LARGE SCALE GENOMIC DNA]</scope>
    <source>
        <strain evidence="2">RWD-64-598 SS2</strain>
    </source>
</reference>
<comment type="caution">
    <text evidence="1">The sequence shown here is derived from an EMBL/GenBank/DDBJ whole genome shotgun (WGS) entry which is preliminary data.</text>
</comment>
<proteinExistence type="predicted"/>